<keyword evidence="2" id="KW-1185">Reference proteome</keyword>
<name>A0A7L5E4U1_9SPHI</name>
<gene>
    <name evidence="1" type="ORF">HH214_16315</name>
</gene>
<dbReference type="KEGG" id="mrob:HH214_16315"/>
<organism evidence="1 2">
    <name type="scientific">Mucilaginibacter robiniae</name>
    <dbReference type="NCBI Taxonomy" id="2728022"/>
    <lineage>
        <taxon>Bacteria</taxon>
        <taxon>Pseudomonadati</taxon>
        <taxon>Bacteroidota</taxon>
        <taxon>Sphingobacteriia</taxon>
        <taxon>Sphingobacteriales</taxon>
        <taxon>Sphingobacteriaceae</taxon>
        <taxon>Mucilaginibacter</taxon>
    </lineage>
</organism>
<dbReference type="AlphaFoldDB" id="A0A7L5E4U1"/>
<accession>A0A7L5E4U1</accession>
<proteinExistence type="predicted"/>
<dbReference type="RefSeq" id="WP_169609389.1">
    <property type="nucleotide sequence ID" value="NZ_CP051682.1"/>
</dbReference>
<evidence type="ECO:0000313" key="2">
    <source>
        <dbReference type="Proteomes" id="UP000503278"/>
    </source>
</evidence>
<sequence length="76" mass="8333">MALIPFPFATPAGTSCGFSFERITRKTKQNPKEKSEKDLFTLNLKIMLSTGRLTVMAEVATAKGGKTVTHFTVVLK</sequence>
<protein>
    <submittedName>
        <fullName evidence="1">Uncharacterized protein</fullName>
    </submittedName>
</protein>
<dbReference type="Proteomes" id="UP000503278">
    <property type="component" value="Chromosome"/>
</dbReference>
<reference evidence="1 2" key="1">
    <citation type="submission" date="2020-04" db="EMBL/GenBank/DDBJ databases">
        <title>Genome sequencing of novel species.</title>
        <authorList>
            <person name="Heo J."/>
            <person name="Kim S.-J."/>
            <person name="Kim J.-S."/>
            <person name="Hong S.-B."/>
            <person name="Kwon S.-W."/>
        </authorList>
    </citation>
    <scope>NUCLEOTIDE SEQUENCE [LARGE SCALE GENOMIC DNA]</scope>
    <source>
        <strain evidence="1 2">F39-2</strain>
    </source>
</reference>
<evidence type="ECO:0000313" key="1">
    <source>
        <dbReference type="EMBL" id="QJD97319.1"/>
    </source>
</evidence>
<dbReference type="EMBL" id="CP051682">
    <property type="protein sequence ID" value="QJD97319.1"/>
    <property type="molecule type" value="Genomic_DNA"/>
</dbReference>